<gene>
    <name evidence="2" type="primary">ATP8</name>
</gene>
<keyword evidence="2" id="KW-0496">Mitochondrion</keyword>
<reference evidence="2" key="2">
    <citation type="submission" date="2018-06" db="EMBL/GenBank/DDBJ databases">
        <authorList>
            <person name="Wang J.-J."/>
            <person name="Dai R.-H."/>
        </authorList>
    </citation>
    <scope>NUCLEOTIDE SEQUENCE</scope>
</reference>
<keyword evidence="1" id="KW-1133">Transmembrane helix</keyword>
<dbReference type="AlphaFoldDB" id="A0A386Q0H8"/>
<evidence type="ECO:0000256" key="1">
    <source>
        <dbReference type="SAM" id="Phobius"/>
    </source>
</evidence>
<name>A0A386Q0H8_9HEMI</name>
<sequence>MPQMSPMWWLTLMLMFNLLYLMMNTILYFNYKVKNKNQILMKKSKMNWKW</sequence>
<proteinExistence type="predicted"/>
<protein>
    <submittedName>
        <fullName evidence="2">ATP synthase F0 subunit 8</fullName>
    </submittedName>
</protein>
<reference evidence="2" key="1">
    <citation type="journal article" date="2018" name="Int. J. Biol. Macromol.">
        <title>Characterization and phylogenetic implications of the complete mitochondrial genome of Idiocerinae (Hemiptera: Cicadellidae).</title>
        <authorList>
            <person name="Wang J.-J."/>
            <person name="Yang M.-F."/>
            <person name="Dai R.-H."/>
            <person name="Li H."/>
            <person name="Wang X.-Y."/>
        </authorList>
    </citation>
    <scope>NUCLEOTIDE SEQUENCE</scope>
</reference>
<accession>A0A386Q0H8</accession>
<organism evidence="2">
    <name type="scientific">Idioscopus sp. 'myrica'</name>
    <dbReference type="NCBI Taxonomy" id="2419687"/>
    <lineage>
        <taxon>Eukaryota</taxon>
        <taxon>Metazoa</taxon>
        <taxon>Ecdysozoa</taxon>
        <taxon>Arthropoda</taxon>
        <taxon>Hexapoda</taxon>
        <taxon>Insecta</taxon>
        <taxon>Pterygota</taxon>
        <taxon>Neoptera</taxon>
        <taxon>Paraneoptera</taxon>
        <taxon>Hemiptera</taxon>
        <taxon>Auchenorrhyncha</taxon>
        <taxon>Membracoidea</taxon>
        <taxon>Cicadellidae</taxon>
        <taxon>Eurymelinae</taxon>
        <taxon>Idiocerini</taxon>
        <taxon>Idioscopus</taxon>
    </lineage>
</organism>
<geneLocation type="mitochondrion" evidence="2"/>
<feature type="transmembrane region" description="Helical" evidence="1">
    <location>
        <begin position="6"/>
        <end position="31"/>
    </location>
</feature>
<evidence type="ECO:0000313" key="2">
    <source>
        <dbReference type="EMBL" id="AYE40948.1"/>
    </source>
</evidence>
<dbReference type="EMBL" id="MH492317">
    <property type="protein sequence ID" value="AYE40948.1"/>
    <property type="molecule type" value="Genomic_DNA"/>
</dbReference>
<keyword evidence="1" id="KW-0472">Membrane</keyword>
<keyword evidence="1" id="KW-0812">Transmembrane</keyword>